<dbReference type="Proteomes" id="UP000002038">
    <property type="component" value="Unassembled WGS sequence"/>
</dbReference>
<reference evidence="3" key="1">
    <citation type="journal article" date="2015" name="PLoS Genet.">
        <title>The dynamic genome and transcriptome of the human fungal pathogen Blastomyces and close relative Emmonsia.</title>
        <authorList>
            <person name="Munoz J.F."/>
            <person name="Gauthier G.M."/>
            <person name="Desjardins C.A."/>
            <person name="Gallo J.E."/>
            <person name="Holder J."/>
            <person name="Sullivan T.D."/>
            <person name="Marty A.J."/>
            <person name="Carmen J.C."/>
            <person name="Chen Z."/>
            <person name="Ding L."/>
            <person name="Gujja S."/>
            <person name="Magrini V."/>
            <person name="Misas E."/>
            <person name="Mitreva M."/>
            <person name="Priest M."/>
            <person name="Saif S."/>
            <person name="Whiston E.A."/>
            <person name="Young S."/>
            <person name="Zeng Q."/>
            <person name="Goldman W.E."/>
            <person name="Mardis E.R."/>
            <person name="Taylor J.W."/>
            <person name="McEwen J.G."/>
            <person name="Clay O.K."/>
            <person name="Klein B.S."/>
            <person name="Cuomo C.A."/>
        </authorList>
    </citation>
    <scope>NUCLEOTIDE SEQUENCE [LARGE SCALE GENOMIC DNA]</scope>
    <source>
        <strain evidence="3">SLH14081</strain>
    </source>
</reference>
<dbReference type="KEGG" id="bgh:BDBG_17298"/>
<evidence type="ECO:0000313" key="2">
    <source>
        <dbReference type="EMBL" id="OAT10015.1"/>
    </source>
</evidence>
<dbReference type="AlphaFoldDB" id="A0A179UPK9"/>
<evidence type="ECO:0000313" key="3">
    <source>
        <dbReference type="Proteomes" id="UP000002038"/>
    </source>
</evidence>
<protein>
    <submittedName>
        <fullName evidence="2">Uncharacterized protein</fullName>
    </submittedName>
</protein>
<feature type="transmembrane region" description="Helical" evidence="1">
    <location>
        <begin position="39"/>
        <end position="61"/>
    </location>
</feature>
<accession>A0A179UPK9</accession>
<sequence>MRSTSTGAASAQVPSCMDMTDGREGDALKSCLVHFICKLFLCFDGCIFILLCSVTTAAHVLPYVGMYGVRSCMCTVSSGRGKKFPCVTRLAS</sequence>
<proteinExistence type="predicted"/>
<organism evidence="2 3">
    <name type="scientific">Blastomyces gilchristii (strain SLH14081)</name>
    <name type="common">Blastomyces dermatitidis</name>
    <dbReference type="NCBI Taxonomy" id="559298"/>
    <lineage>
        <taxon>Eukaryota</taxon>
        <taxon>Fungi</taxon>
        <taxon>Dikarya</taxon>
        <taxon>Ascomycota</taxon>
        <taxon>Pezizomycotina</taxon>
        <taxon>Eurotiomycetes</taxon>
        <taxon>Eurotiomycetidae</taxon>
        <taxon>Onygenales</taxon>
        <taxon>Ajellomycetaceae</taxon>
        <taxon>Blastomyces</taxon>
    </lineage>
</organism>
<keyword evidence="1" id="KW-0472">Membrane</keyword>
<dbReference type="EMBL" id="GG657458">
    <property type="protein sequence ID" value="OAT10015.1"/>
    <property type="molecule type" value="Genomic_DNA"/>
</dbReference>
<evidence type="ECO:0000256" key="1">
    <source>
        <dbReference type="SAM" id="Phobius"/>
    </source>
</evidence>
<dbReference type="RefSeq" id="XP_031579116.1">
    <property type="nucleotide sequence ID" value="XM_031725052.1"/>
</dbReference>
<keyword evidence="1" id="KW-1133">Transmembrane helix</keyword>
<keyword evidence="1" id="KW-0812">Transmembrane</keyword>
<dbReference type="VEuPathDB" id="FungiDB:BDBG_17298"/>
<name>A0A179UPK9_BLAGS</name>
<dbReference type="GeneID" id="42529060"/>
<gene>
    <name evidence="2" type="ORF">BDBG_17298</name>
</gene>
<keyword evidence="3" id="KW-1185">Reference proteome</keyword>